<sequence>MMTNDLENQEALQYAQGTPVKLKNKPDRLYIVAEYDPMMVPPIWLVNDPKPHYPHELELIIDLFCPVQNMSKAVTRSPGQLQPI</sequence>
<organism evidence="1">
    <name type="scientific">Planktothricoides raciborskii GIHE-MW2</name>
    <dbReference type="NCBI Taxonomy" id="2792601"/>
    <lineage>
        <taxon>Bacteria</taxon>
        <taxon>Bacillati</taxon>
        <taxon>Cyanobacteriota</taxon>
        <taxon>Cyanophyceae</taxon>
        <taxon>Oscillatoriophycideae</taxon>
        <taxon>Oscillatoriales</taxon>
        <taxon>Oscillatoriaceae</taxon>
        <taxon>Planktothricoides</taxon>
    </lineage>
</organism>
<gene>
    <name evidence="1" type="ORF">ABWT76_003621</name>
</gene>
<dbReference type="EMBL" id="CP159837">
    <property type="protein sequence ID" value="XCM34976.1"/>
    <property type="molecule type" value="Genomic_DNA"/>
</dbReference>
<reference evidence="1" key="1">
    <citation type="submission" date="2024-07" db="EMBL/GenBank/DDBJ databases">
        <authorList>
            <person name="Kim Y.J."/>
            <person name="Jeong J.Y."/>
        </authorList>
    </citation>
    <scope>NUCLEOTIDE SEQUENCE</scope>
    <source>
        <strain evidence="1">GIHE-MW2</strain>
    </source>
</reference>
<accession>A0AAU8J9X4</accession>
<dbReference type="RefSeq" id="WP_054469819.1">
    <property type="nucleotide sequence ID" value="NZ_CP159837.1"/>
</dbReference>
<evidence type="ECO:0000313" key="1">
    <source>
        <dbReference type="EMBL" id="XCM34976.1"/>
    </source>
</evidence>
<protein>
    <submittedName>
        <fullName evidence="1">Uncharacterized protein</fullName>
    </submittedName>
</protein>
<name>A0AAU8J9X4_9CYAN</name>
<proteinExistence type="predicted"/>
<dbReference type="AlphaFoldDB" id="A0AAU8J9X4"/>